<evidence type="ECO:0000256" key="8">
    <source>
        <dbReference type="ARBA" id="ARBA00047658"/>
    </source>
</evidence>
<dbReference type="AlphaFoldDB" id="A0AAW1X015"/>
<keyword evidence="6" id="KW-0677">Repeat</keyword>
<dbReference type="GO" id="GO:0004663">
    <property type="term" value="F:Rab geranylgeranyltransferase activity"/>
    <property type="evidence" value="ECO:0007669"/>
    <property type="project" value="UniProtKB-UniRule"/>
</dbReference>
<name>A0AAW1X015_RUBAR</name>
<dbReference type="SUPFAM" id="SSF52058">
    <property type="entry name" value="L domain-like"/>
    <property type="match status" value="1"/>
</dbReference>
<comment type="function">
    <text evidence="9">Catalyzes the transfer of a geranyl-geranyl moiety from geranyl-geranyl pyrophosphate to cysteines occuring in specific C-terminal amino acid sequences.</text>
</comment>
<keyword evidence="5 9" id="KW-0808">Transferase</keyword>
<sequence>MHGLPRRAPRPEEEEALVAKAQELRALQSRFLSNHHNKIYTEEALDVSAKLLEKNPECYTAWNYRKLAVQHNLLAQSQSQSESESDSDAIKSILDLELKVVVDALKQNYKSYGAWHHRKWVLSKGHSALDYELKLLKGFQKADSRNFHAWNYRRFVAALLNRSEEEELDYTREMIENNFSNYSAWHNRSVLLSSLLKKDAQGFFPKEKVLSDEYGLVHEAIFTDPDDQSGWFYYRWLLDETVKMDAPLLASSWPAHGSSVILTRNRNSDDCSLSPFDSFHSDSGTFPLILYFNQAVKGVNSSTVAIESSFCTEDLDWKPLLQNNTQFSQVWITYIQFPEAKPQSREAFLLEVSVGLSQGIVSPSGFDYSHVTRLVFKVCTCPVDTEPSKKQGRDQLSWRDENFSLYQTRSQEPHELLSIDGLIIHNVDEPMTSNLRAETIANEIAIFRELLSETRCKIGKLMLARLLTAHDVILSQCMNQMVNSEEVLELYADLIKLDPTHCQYYKDEHSLVFLQQVTSSKESLLKHLASSSIGNYICLRLNNLSLTRMGSIEKLLWVQMLDLSHNELRSIEGLEAMQLLSCLNLSNNKLGSFTALAPLRMLKSLQVLDISYNQIGSHTIDKTRYICSSPLSHTEETSWKNDEIMNGDVSLTSYWDAFLIFKSMSLTQLAILGNEIAGESFKSFLVKVVHTLEWLDGDKLH</sequence>
<protein>
    <recommendedName>
        <fullName evidence="3 9">Geranylgeranyl transferase type-2 subunit alpha</fullName>
        <ecNumber evidence="2 9">2.5.1.60</ecNumber>
    </recommendedName>
    <alternativeName>
        <fullName evidence="7 9">Geranylgeranyl transferase type II subunit alpha</fullName>
    </alternativeName>
</protein>
<keyword evidence="11" id="KW-1185">Reference proteome</keyword>
<dbReference type="Gene3D" id="3.80.10.10">
    <property type="entry name" value="Ribonuclease Inhibitor"/>
    <property type="match status" value="1"/>
</dbReference>
<dbReference type="Gene3D" id="1.25.40.120">
    <property type="entry name" value="Protein prenylyltransferase"/>
    <property type="match status" value="1"/>
</dbReference>
<dbReference type="SMART" id="SM00365">
    <property type="entry name" value="LRR_SD22"/>
    <property type="match status" value="2"/>
</dbReference>
<dbReference type="PANTHER" id="PTHR11129">
    <property type="entry name" value="PROTEIN FARNESYLTRANSFERASE ALPHA SUBUNIT/RAB GERANYLGERANYL TRANSFERASE ALPHA SUBUNIT"/>
    <property type="match status" value="1"/>
</dbReference>
<evidence type="ECO:0000256" key="2">
    <source>
        <dbReference type="ARBA" id="ARBA00012656"/>
    </source>
</evidence>
<dbReference type="EMBL" id="JBEDUW010000005">
    <property type="protein sequence ID" value="KAK9930260.1"/>
    <property type="molecule type" value="Genomic_DNA"/>
</dbReference>
<gene>
    <name evidence="10" type="ORF">M0R45_027303</name>
</gene>
<dbReference type="PROSITE" id="PS51147">
    <property type="entry name" value="PFTA"/>
    <property type="match status" value="5"/>
</dbReference>
<evidence type="ECO:0000256" key="6">
    <source>
        <dbReference type="ARBA" id="ARBA00022737"/>
    </source>
</evidence>
<dbReference type="Pfam" id="PF01239">
    <property type="entry name" value="PPTA"/>
    <property type="match status" value="5"/>
</dbReference>
<dbReference type="EC" id="2.5.1.60" evidence="2 9"/>
<dbReference type="Proteomes" id="UP001457282">
    <property type="component" value="Unassembled WGS sequence"/>
</dbReference>
<evidence type="ECO:0000313" key="10">
    <source>
        <dbReference type="EMBL" id="KAK9930260.1"/>
    </source>
</evidence>
<dbReference type="PROSITE" id="PS51450">
    <property type="entry name" value="LRR"/>
    <property type="match status" value="2"/>
</dbReference>
<comment type="catalytic activity">
    <reaction evidence="8 9">
        <text>geranylgeranyl diphosphate + L-cysteinyl-[protein] = S-geranylgeranyl-L-cysteinyl-[protein] + diphosphate</text>
        <dbReference type="Rhea" id="RHEA:21240"/>
        <dbReference type="Rhea" id="RHEA-COMP:10131"/>
        <dbReference type="Rhea" id="RHEA-COMP:11537"/>
        <dbReference type="ChEBI" id="CHEBI:29950"/>
        <dbReference type="ChEBI" id="CHEBI:33019"/>
        <dbReference type="ChEBI" id="CHEBI:57533"/>
        <dbReference type="ChEBI" id="CHEBI:86021"/>
        <dbReference type="EC" id="2.5.1.60"/>
    </reaction>
</comment>
<comment type="similarity">
    <text evidence="1 9">Belongs to the protein prenyltransferase subunit alpha family.</text>
</comment>
<evidence type="ECO:0000256" key="7">
    <source>
        <dbReference type="ARBA" id="ARBA00031267"/>
    </source>
</evidence>
<proteinExistence type="inferred from homology"/>
<dbReference type="InterPro" id="IPR002088">
    <property type="entry name" value="Prenyl_trans_a"/>
</dbReference>
<reference evidence="10 11" key="1">
    <citation type="journal article" date="2023" name="G3 (Bethesda)">
        <title>A chromosome-length genome assembly and annotation of blackberry (Rubus argutus, cv. 'Hillquist').</title>
        <authorList>
            <person name="Bruna T."/>
            <person name="Aryal R."/>
            <person name="Dudchenko O."/>
            <person name="Sargent D.J."/>
            <person name="Mead D."/>
            <person name="Buti M."/>
            <person name="Cavallini A."/>
            <person name="Hytonen T."/>
            <person name="Andres J."/>
            <person name="Pham M."/>
            <person name="Weisz D."/>
            <person name="Mascagni F."/>
            <person name="Usai G."/>
            <person name="Natali L."/>
            <person name="Bassil N."/>
            <person name="Fernandez G.E."/>
            <person name="Lomsadze A."/>
            <person name="Armour M."/>
            <person name="Olukolu B."/>
            <person name="Poorten T."/>
            <person name="Britton C."/>
            <person name="Davik J."/>
            <person name="Ashrafi H."/>
            <person name="Aiden E.L."/>
            <person name="Borodovsky M."/>
            <person name="Worthington M."/>
        </authorList>
    </citation>
    <scope>NUCLEOTIDE SEQUENCE [LARGE SCALE GENOMIC DNA]</scope>
    <source>
        <strain evidence="10">PI 553951</strain>
    </source>
</reference>
<dbReference type="InterPro" id="IPR001611">
    <property type="entry name" value="Leu-rich_rpt"/>
</dbReference>
<dbReference type="FunFam" id="1.25.40.120:FF:000035">
    <property type="entry name" value="Geranylgeranyl transferase type-2 subunit alpha"/>
    <property type="match status" value="1"/>
</dbReference>
<evidence type="ECO:0000256" key="5">
    <source>
        <dbReference type="ARBA" id="ARBA00022679"/>
    </source>
</evidence>
<dbReference type="SUPFAM" id="SSF48439">
    <property type="entry name" value="Protein prenylyltransferase"/>
    <property type="match status" value="1"/>
</dbReference>
<comment type="caution">
    <text evidence="10">The sequence shown here is derived from an EMBL/GenBank/DDBJ whole genome shotgun (WGS) entry which is preliminary data.</text>
</comment>
<dbReference type="PANTHER" id="PTHR11129:SF2">
    <property type="entry name" value="GERANYLGERANYL TRANSFERASE TYPE-2 SUBUNIT ALPHA"/>
    <property type="match status" value="1"/>
</dbReference>
<evidence type="ECO:0000256" key="9">
    <source>
        <dbReference type="RuleBase" id="RU367120"/>
    </source>
</evidence>
<dbReference type="InterPro" id="IPR032675">
    <property type="entry name" value="LRR_dom_sf"/>
</dbReference>
<evidence type="ECO:0000256" key="1">
    <source>
        <dbReference type="ARBA" id="ARBA00006734"/>
    </source>
</evidence>
<organism evidence="10 11">
    <name type="scientific">Rubus argutus</name>
    <name type="common">Southern blackberry</name>
    <dbReference type="NCBI Taxonomy" id="59490"/>
    <lineage>
        <taxon>Eukaryota</taxon>
        <taxon>Viridiplantae</taxon>
        <taxon>Streptophyta</taxon>
        <taxon>Embryophyta</taxon>
        <taxon>Tracheophyta</taxon>
        <taxon>Spermatophyta</taxon>
        <taxon>Magnoliopsida</taxon>
        <taxon>eudicotyledons</taxon>
        <taxon>Gunneridae</taxon>
        <taxon>Pentapetalae</taxon>
        <taxon>rosids</taxon>
        <taxon>fabids</taxon>
        <taxon>Rosales</taxon>
        <taxon>Rosaceae</taxon>
        <taxon>Rosoideae</taxon>
        <taxon>Rosoideae incertae sedis</taxon>
        <taxon>Rubus</taxon>
    </lineage>
</organism>
<dbReference type="FunFam" id="3.80.10.10:FF:000756">
    <property type="entry name" value="Rab geranylgeranyl transferase like protein"/>
    <property type="match status" value="1"/>
</dbReference>
<keyword evidence="4 9" id="KW-0637">Prenyltransferase</keyword>
<accession>A0AAW1X015</accession>
<dbReference type="GO" id="GO:0005968">
    <property type="term" value="C:Rab-protein geranylgeranyltransferase complex"/>
    <property type="evidence" value="ECO:0007669"/>
    <property type="project" value="TreeGrafter"/>
</dbReference>
<dbReference type="GO" id="GO:0097354">
    <property type="term" value="P:prenylation"/>
    <property type="evidence" value="ECO:0007669"/>
    <property type="project" value="UniProtKB-UniRule"/>
</dbReference>
<evidence type="ECO:0000313" key="11">
    <source>
        <dbReference type="Proteomes" id="UP001457282"/>
    </source>
</evidence>
<evidence type="ECO:0000256" key="3">
    <source>
        <dbReference type="ARBA" id="ARBA00014772"/>
    </source>
</evidence>
<evidence type="ECO:0000256" key="4">
    <source>
        <dbReference type="ARBA" id="ARBA00022602"/>
    </source>
</evidence>
<dbReference type="PRINTS" id="PR00019">
    <property type="entry name" value="LEURICHRPT"/>
</dbReference>